<proteinExistence type="predicted"/>
<accession>A0A0F9FFN7</accession>
<dbReference type="InterPro" id="IPR012340">
    <property type="entry name" value="NA-bd_OB-fold"/>
</dbReference>
<dbReference type="SUPFAM" id="SSF50249">
    <property type="entry name" value="Nucleic acid-binding proteins"/>
    <property type="match status" value="1"/>
</dbReference>
<reference evidence="1" key="1">
    <citation type="journal article" date="2015" name="Nature">
        <title>Complex archaea that bridge the gap between prokaryotes and eukaryotes.</title>
        <authorList>
            <person name="Spang A."/>
            <person name="Saw J.H."/>
            <person name="Jorgensen S.L."/>
            <person name="Zaremba-Niedzwiedzka K."/>
            <person name="Martijn J."/>
            <person name="Lind A.E."/>
            <person name="van Eijk R."/>
            <person name="Schleper C."/>
            <person name="Guy L."/>
            <person name="Ettema T.J."/>
        </authorList>
    </citation>
    <scope>NUCLEOTIDE SEQUENCE</scope>
</reference>
<dbReference type="GO" id="GO:0003697">
    <property type="term" value="F:single-stranded DNA binding"/>
    <property type="evidence" value="ECO:0007669"/>
    <property type="project" value="InterPro"/>
</dbReference>
<gene>
    <name evidence="1" type="ORF">LCGC14_2036830</name>
</gene>
<dbReference type="Gene3D" id="2.40.50.140">
    <property type="entry name" value="Nucleic acid-binding proteins"/>
    <property type="match status" value="1"/>
</dbReference>
<protein>
    <recommendedName>
        <fullName evidence="2">Single-stranded DNA-binding protein</fullName>
    </recommendedName>
</protein>
<comment type="caution">
    <text evidence="1">The sequence shown here is derived from an EMBL/GenBank/DDBJ whole genome shotgun (WGS) entry which is preliminary data.</text>
</comment>
<evidence type="ECO:0008006" key="2">
    <source>
        <dbReference type="Google" id="ProtNLM"/>
    </source>
</evidence>
<dbReference type="EMBL" id="LAZR01023810">
    <property type="protein sequence ID" value="KKL77241.1"/>
    <property type="molecule type" value="Genomic_DNA"/>
</dbReference>
<dbReference type="AlphaFoldDB" id="A0A0F9FFN7"/>
<sequence length="120" mass="13207">MDYSKTMFVGKVKGLQITTPNDKKQAFFHLVVNNRRPDANGQWVDKPVDVPIFASDKKANLIEQYVVEGQELLIECQYEAWQADGQPHHVFMLLNVVFGFKPKGSTGGGPSMAPAGGPMG</sequence>
<name>A0A0F9FFN7_9ZZZZ</name>
<organism evidence="1">
    <name type="scientific">marine sediment metagenome</name>
    <dbReference type="NCBI Taxonomy" id="412755"/>
    <lineage>
        <taxon>unclassified sequences</taxon>
        <taxon>metagenomes</taxon>
        <taxon>ecological metagenomes</taxon>
    </lineage>
</organism>
<evidence type="ECO:0000313" key="1">
    <source>
        <dbReference type="EMBL" id="KKL77241.1"/>
    </source>
</evidence>